<proteinExistence type="predicted"/>
<evidence type="ECO:0000313" key="1">
    <source>
        <dbReference type="EMBL" id="KAK1860139.1"/>
    </source>
</evidence>
<accession>A0ACC3BR58</accession>
<dbReference type="EMBL" id="CM020618">
    <property type="protein sequence ID" value="KAK1860139.1"/>
    <property type="molecule type" value="Genomic_DNA"/>
</dbReference>
<keyword evidence="2" id="KW-1185">Reference proteome</keyword>
<protein>
    <submittedName>
        <fullName evidence="1">Uncharacterized protein</fullName>
    </submittedName>
</protein>
<organism evidence="1 2">
    <name type="scientific">Pyropia yezoensis</name>
    <name type="common">Susabi-nori</name>
    <name type="synonym">Porphyra yezoensis</name>
    <dbReference type="NCBI Taxonomy" id="2788"/>
    <lineage>
        <taxon>Eukaryota</taxon>
        <taxon>Rhodophyta</taxon>
        <taxon>Bangiophyceae</taxon>
        <taxon>Bangiales</taxon>
        <taxon>Bangiaceae</taxon>
        <taxon>Pyropia</taxon>
    </lineage>
</organism>
<name>A0ACC3BR58_PYRYE</name>
<evidence type="ECO:0000313" key="2">
    <source>
        <dbReference type="Proteomes" id="UP000798662"/>
    </source>
</evidence>
<comment type="caution">
    <text evidence="1">The sequence shown here is derived from an EMBL/GenBank/DDBJ whole genome shotgun (WGS) entry which is preliminary data.</text>
</comment>
<reference evidence="1" key="1">
    <citation type="submission" date="2019-11" db="EMBL/GenBank/DDBJ databases">
        <title>Nori genome reveals adaptations in red seaweeds to the harsh intertidal environment.</title>
        <authorList>
            <person name="Wang D."/>
            <person name="Mao Y."/>
        </authorList>
    </citation>
    <scope>NUCLEOTIDE SEQUENCE</scope>
    <source>
        <tissue evidence="1">Gametophyte</tissue>
    </source>
</reference>
<dbReference type="Proteomes" id="UP000798662">
    <property type="component" value="Chromosome 1"/>
</dbReference>
<gene>
    <name evidence="1" type="ORF">I4F81_002728</name>
</gene>
<sequence length="560" mass="53191">MAVGVHPPVAGLLPSAASAAVAASATVPDPLPAVSFDAWVAAAGGVARLDSSAHAGLVVEGLATVAPASWAAVNELLAFVALASAPLAGGAGSYRATANAVWPEDTLPVLPGVAGGAAVAGGPAAAAAVAAGGTAAGVVGPGAPGMAPSAGADGAADALLPVPAVTPAAPASPSVSAAVVAGMGGAGGVAGGGAAAAAAAPGGGLSPAGTPTALTPASPVPSSPGGSASSACRRSRAAAEARRAVADAMGQSHARQLLGVAAALGRMLQGVAAAYGVAPVAGAGGGAAATPAPAASPGGSSGTLHVKGTETAAALVAVAAEGTPRAWEATPLRREQVERLGWLLLTSFSGRCLSDVVTGWDAGGGGVPLGEVVRQLAAALARPSMAASAAGPLAGLVLGPSASTGAGATAAASSGVPASGVVDGSRLITISGLEKRTLMRRHPPPQEGGPVVGGAPAPLPDVRVVDCTDAHVYILFPVRRLTMLSCSAVTLFAAAASSTAVLACSDVSVHAATGRVSLANSLDARLYLHSVVNGHFREWLIASNNIRQLQELVALTPEGQ</sequence>